<feature type="region of interest" description="Disordered" evidence="1">
    <location>
        <begin position="519"/>
        <end position="540"/>
    </location>
</feature>
<evidence type="ECO:0000259" key="2">
    <source>
        <dbReference type="PROSITE" id="PS51184"/>
    </source>
</evidence>
<dbReference type="GO" id="GO:0010468">
    <property type="term" value="P:regulation of gene expression"/>
    <property type="evidence" value="ECO:0007669"/>
    <property type="project" value="TreeGrafter"/>
</dbReference>
<protein>
    <submittedName>
        <fullName evidence="3">Lysine -specific demethylase 4c-like protein</fullName>
    </submittedName>
</protein>
<dbReference type="SMART" id="SM00558">
    <property type="entry name" value="JmjC"/>
    <property type="match status" value="1"/>
</dbReference>
<dbReference type="AlphaFoldDB" id="A0A8H6NDP6"/>
<evidence type="ECO:0000256" key="1">
    <source>
        <dbReference type="SAM" id="MobiDB-lite"/>
    </source>
</evidence>
<evidence type="ECO:0000313" key="4">
    <source>
        <dbReference type="Proteomes" id="UP000639643"/>
    </source>
</evidence>
<dbReference type="GO" id="GO:0005634">
    <property type="term" value="C:nucleus"/>
    <property type="evidence" value="ECO:0007669"/>
    <property type="project" value="TreeGrafter"/>
</dbReference>
<keyword evidence="4" id="KW-1185">Reference proteome</keyword>
<accession>A0A8H6NDP6</accession>
<dbReference type="Pfam" id="PF02373">
    <property type="entry name" value="JmjC"/>
    <property type="match status" value="1"/>
</dbReference>
<dbReference type="GO" id="GO:0032452">
    <property type="term" value="F:histone demethylase activity"/>
    <property type="evidence" value="ECO:0007669"/>
    <property type="project" value="TreeGrafter"/>
</dbReference>
<dbReference type="GO" id="GO:0032259">
    <property type="term" value="P:methylation"/>
    <property type="evidence" value="ECO:0007669"/>
    <property type="project" value="UniProtKB-KW"/>
</dbReference>
<dbReference type="InterPro" id="IPR003347">
    <property type="entry name" value="JmjC_dom"/>
</dbReference>
<dbReference type="PANTHER" id="PTHR10694">
    <property type="entry name" value="LYSINE-SPECIFIC DEMETHYLASE"/>
    <property type="match status" value="1"/>
</dbReference>
<dbReference type="EMBL" id="WIGM01000327">
    <property type="protein sequence ID" value="KAF6828815.1"/>
    <property type="molecule type" value="Genomic_DNA"/>
</dbReference>
<organism evidence="3 4">
    <name type="scientific">Colletotrichum musicola</name>
    <dbReference type="NCBI Taxonomy" id="2175873"/>
    <lineage>
        <taxon>Eukaryota</taxon>
        <taxon>Fungi</taxon>
        <taxon>Dikarya</taxon>
        <taxon>Ascomycota</taxon>
        <taxon>Pezizomycotina</taxon>
        <taxon>Sordariomycetes</taxon>
        <taxon>Hypocreomycetidae</taxon>
        <taxon>Glomerellales</taxon>
        <taxon>Glomerellaceae</taxon>
        <taxon>Colletotrichum</taxon>
        <taxon>Colletotrichum orchidearum species complex</taxon>
    </lineage>
</organism>
<feature type="region of interest" description="Disordered" evidence="1">
    <location>
        <begin position="25"/>
        <end position="44"/>
    </location>
</feature>
<dbReference type="Gene3D" id="2.60.120.650">
    <property type="entry name" value="Cupin"/>
    <property type="match status" value="1"/>
</dbReference>
<dbReference type="SUPFAM" id="SSF51197">
    <property type="entry name" value="Clavaminate synthase-like"/>
    <property type="match status" value="1"/>
</dbReference>
<dbReference type="OrthoDB" id="1678912at2759"/>
<feature type="region of interest" description="Disordered" evidence="1">
    <location>
        <begin position="179"/>
        <end position="198"/>
    </location>
</feature>
<keyword evidence="3" id="KW-0489">Methyltransferase</keyword>
<reference evidence="3" key="1">
    <citation type="journal article" date="2020" name="Phytopathology">
        <title>Genome Sequence Resources of Colletotrichum truncatum, C. plurivorum, C. musicola, and C. sojae: Four Species Pathogenic to Soybean (Glycine max).</title>
        <authorList>
            <person name="Rogerio F."/>
            <person name="Boufleur T.R."/>
            <person name="Ciampi-Guillardi M."/>
            <person name="Sukno S.A."/>
            <person name="Thon M.R."/>
            <person name="Massola Junior N.S."/>
            <person name="Baroncelli R."/>
        </authorList>
    </citation>
    <scope>NUCLEOTIDE SEQUENCE</scope>
    <source>
        <strain evidence="3">LFN0074</strain>
    </source>
</reference>
<evidence type="ECO:0000313" key="3">
    <source>
        <dbReference type="EMBL" id="KAF6828815.1"/>
    </source>
</evidence>
<feature type="domain" description="JmjC" evidence="2">
    <location>
        <begin position="319"/>
        <end position="478"/>
    </location>
</feature>
<proteinExistence type="predicted"/>
<feature type="region of interest" description="Disordered" evidence="1">
    <location>
        <begin position="70"/>
        <end position="163"/>
    </location>
</feature>
<dbReference type="PROSITE" id="PS51184">
    <property type="entry name" value="JMJC"/>
    <property type="match status" value="1"/>
</dbReference>
<name>A0A8H6NDP6_9PEZI</name>
<sequence>MDIASKLRALETKLQHVTRVVSTLQLSTPHAGRRTRRNNLRQTTKPMSDLDELKDLLNELYDELQKIQQEVSRTSAQPGQDILPTDAAAPSSALSSPPPSVVPDEHSDPPVDYPAPSPRVVYLPTHQEPVPCPLPDAGGPRSDMEPTTAAGPDSAAPSPLSSLGSDVEWALQHAGSLFEAQVESSTDPAPPEPAPITTKPRFSLAIEEMGVNLVPNIAKMVSDEDFTGKVLIANLPEVDWANLKSSIGRPEDREHLGNVYTKGPDGCGYSFLKLSPSVKFVLPDFSQMPEKPSEGEITAFLDDIAKDPPKGTIPYYAGPPLTSSIESFLHPGDALASMEAIAGGNSPYNYIGARYSGTGWHDDDARLWSCNYVSFGWKLWLVITEHHRAKFEAFIRRHWKANRCAQFVRHLSLFIGPSRLREEGIDFAVHCAGPGDMVIIRPGQYHAVVNFSSCFATAINFSLPGDRVIPPDLAVCKQCGLYPLHLPDFRVVSPPPLDPVPGVETEHVSIAERTKLARRPVARPQDLRTAKKPKTSPPRPELNEIISQVLKIDKLCHIPHIDLRNPPSPEVLKLAMAISSRSAIQQFCDLVHSRRDPKNDRTRLCFQGDLQVRITQRLTALGRSQRRSNLEKLMVRLDQYYLACDIEQSKQGRLRADSSFLDAIAKESNCPKDVLSKHRNQGNKWLRLCRDRKELLCFIFLDSRNPFAVYLEAWMSLKESDVDSLHRLLKNDYIASLCTAAGALLQSLDGLSCDVEFGWELHNTSLCHAPEDKMLSLLCPVSQISHNVFKPSKYPDWPRPKGWPEEAPWPIDPTSIFDVEARTCDFCDERKCTCVEGVPSRNGSRHMPRIKDYDALGRGLQAVTSKDGHVAYQAGDIIGFLAGEIAPAGTFNDSQTLDFARPDLSDEPVWIDTIGAGARTRESTWPLWTVHGLLSEMLLPVFPVLPPQLLECFMASLLDDRSFLAEHDDFVCLPGG</sequence>
<feature type="compositionally biased region" description="Low complexity" evidence="1">
    <location>
        <begin position="146"/>
        <end position="163"/>
    </location>
</feature>
<gene>
    <name evidence="3" type="ORF">CMUS01_08425</name>
</gene>
<dbReference type="GO" id="GO:0000785">
    <property type="term" value="C:chromatin"/>
    <property type="evidence" value="ECO:0007669"/>
    <property type="project" value="TreeGrafter"/>
</dbReference>
<keyword evidence="3" id="KW-0808">Transferase</keyword>
<comment type="caution">
    <text evidence="3">The sequence shown here is derived from an EMBL/GenBank/DDBJ whole genome shotgun (WGS) entry which is preliminary data.</text>
</comment>
<dbReference type="GO" id="GO:0008168">
    <property type="term" value="F:methyltransferase activity"/>
    <property type="evidence" value="ECO:0007669"/>
    <property type="project" value="UniProtKB-KW"/>
</dbReference>
<dbReference type="Proteomes" id="UP000639643">
    <property type="component" value="Unassembled WGS sequence"/>
</dbReference>
<feature type="compositionally biased region" description="Low complexity" evidence="1">
    <location>
        <begin position="84"/>
        <end position="95"/>
    </location>
</feature>